<feature type="transmembrane region" description="Helical" evidence="8">
    <location>
        <begin position="445"/>
        <end position="466"/>
    </location>
</feature>
<dbReference type="InterPro" id="IPR050144">
    <property type="entry name" value="AAE_transporter"/>
</dbReference>
<dbReference type="GO" id="GO:0006813">
    <property type="term" value="P:potassium ion transport"/>
    <property type="evidence" value="ECO:0007669"/>
    <property type="project" value="InterPro"/>
</dbReference>
<evidence type="ECO:0000256" key="4">
    <source>
        <dbReference type="ARBA" id="ARBA00022475"/>
    </source>
</evidence>
<dbReference type="PANTHER" id="PTHR30445">
    <property type="entry name" value="K(+)_H(+) ANTIPORTER SUBUNIT KHTT"/>
    <property type="match status" value="1"/>
</dbReference>
<feature type="transmembrane region" description="Helical" evidence="8">
    <location>
        <begin position="36"/>
        <end position="55"/>
    </location>
</feature>
<evidence type="ECO:0000256" key="2">
    <source>
        <dbReference type="ARBA" id="ARBA00009854"/>
    </source>
</evidence>
<protein>
    <submittedName>
        <fullName evidence="10">Putative membrane protein</fullName>
    </submittedName>
</protein>
<gene>
    <name evidence="10" type="ORF">BN112_1918</name>
</gene>
<feature type="domain" description="RCK C-terminal" evidence="9">
    <location>
        <begin position="294"/>
        <end position="378"/>
    </location>
</feature>
<dbReference type="Proteomes" id="UP000007564">
    <property type="component" value="Chromosome"/>
</dbReference>
<dbReference type="InterPro" id="IPR006037">
    <property type="entry name" value="RCK_C"/>
</dbReference>
<dbReference type="PANTHER" id="PTHR30445:SF9">
    <property type="match status" value="1"/>
</dbReference>
<reference evidence="10 11" key="1">
    <citation type="journal article" date="2012" name="BMC Genomics">
        <title>Comparative genomics of the classical Bordetella subspecies: the evolution and exchange of virulence-associated diversity amongst closely related pathogens.</title>
        <authorList>
            <person name="Park J."/>
            <person name="Zhang Y."/>
            <person name="Buboltz A.M."/>
            <person name="Zhang X."/>
            <person name="Schuster S.C."/>
            <person name="Ahuja U."/>
            <person name="Liu M."/>
            <person name="Miller J.F."/>
            <person name="Sebaihia M."/>
            <person name="Bentley S.D."/>
            <person name="Parkhill J."/>
            <person name="Harvill E.T."/>
        </authorList>
    </citation>
    <scope>NUCLEOTIDE SEQUENCE [LARGE SCALE GENOMIC DNA]</scope>
    <source>
        <strain evidence="10 11">253</strain>
    </source>
</reference>
<dbReference type="InterPro" id="IPR036721">
    <property type="entry name" value="RCK_C_sf"/>
</dbReference>
<evidence type="ECO:0000256" key="3">
    <source>
        <dbReference type="ARBA" id="ARBA00022448"/>
    </source>
</evidence>
<feature type="transmembrane region" description="Helical" evidence="8">
    <location>
        <begin position="12"/>
        <end position="29"/>
    </location>
</feature>
<dbReference type="NCBIfam" id="TIGR01625">
    <property type="entry name" value="YidE_YbjL_dupl"/>
    <property type="match status" value="1"/>
</dbReference>
<comment type="subcellular location">
    <subcellularLocation>
        <location evidence="1">Cell membrane</location>
        <topology evidence="1">Multi-pass membrane protein</topology>
    </subcellularLocation>
</comment>
<dbReference type="Pfam" id="PF06826">
    <property type="entry name" value="Asp-Al_Ex"/>
    <property type="match status" value="2"/>
</dbReference>
<dbReference type="GO" id="GO:0005886">
    <property type="term" value="C:plasma membrane"/>
    <property type="evidence" value="ECO:0007669"/>
    <property type="project" value="UniProtKB-SubCell"/>
</dbReference>
<dbReference type="InterPro" id="IPR006512">
    <property type="entry name" value="YidE_YbjL"/>
</dbReference>
<evidence type="ECO:0000256" key="1">
    <source>
        <dbReference type="ARBA" id="ARBA00004651"/>
    </source>
</evidence>
<evidence type="ECO:0000256" key="7">
    <source>
        <dbReference type="ARBA" id="ARBA00023136"/>
    </source>
</evidence>
<dbReference type="KEGG" id="bbh:BN112_1918"/>
<name>A0A0C6P5G4_BORBO</name>
<keyword evidence="5 8" id="KW-0812">Transmembrane</keyword>
<keyword evidence="4" id="KW-1003">Cell membrane</keyword>
<feature type="transmembrane region" description="Helical" evidence="8">
    <location>
        <begin position="478"/>
        <end position="502"/>
    </location>
</feature>
<comment type="similarity">
    <text evidence="2">Belongs to the AAE transporter (TC 2.A.81) family.</text>
</comment>
<evidence type="ECO:0000256" key="5">
    <source>
        <dbReference type="ARBA" id="ARBA00022692"/>
    </source>
</evidence>
<dbReference type="RefSeq" id="WP_015064234.1">
    <property type="nucleotide sequence ID" value="NC_019382.1"/>
</dbReference>
<feature type="transmembrane region" description="Helical" evidence="8">
    <location>
        <begin position="540"/>
        <end position="569"/>
    </location>
</feature>
<evidence type="ECO:0000313" key="10">
    <source>
        <dbReference type="EMBL" id="CCJ53835.1"/>
    </source>
</evidence>
<evidence type="ECO:0000259" key="9">
    <source>
        <dbReference type="PROSITE" id="PS51202"/>
    </source>
</evidence>
<dbReference type="OrthoDB" id="8611026at2"/>
<dbReference type="HOGENOM" id="CLU_035023_2_2_4"/>
<feature type="transmembrane region" description="Helical" evidence="8">
    <location>
        <begin position="166"/>
        <end position="188"/>
    </location>
</feature>
<sequence>MTIEALADVVRLHPELALFAAIVFGHFIGKIEIRKVSLGTVVGTLIAGMILGLLFEPEIPDLLKWAFFDLFLFAVGYSAGPQFFASLKREALPQMALAVVVSCTGLAAAIAMVALFRFDPGLSAGLVSGSMTQSAALGSALSAIAAMDVDEATRALLTAHAPLADATTYIFGEVGLILFVTVVAPRLLKIDLRQVAREAEAELQARTDEDDAALWDQAPLSLRTYRLENAELDQRTVHEFERRYAAGRLTVTGIRRGDQLLRDVGADARLALGDIVLVASRRAGVVGAALEVGTEVDDQELLSEPMVRASIVLTRREMAGKTLGELARGAARGLFLDSLHRGESTLPRAMGTRVQRGDVFKLTGSRAAIATAARNLGFIEHDQGRTDLVYLAGGVVVGILFGLLQVHLTGVPLGLGTSGGVLVVGLVAGWLYSRYPVVGHIPEPALRLLSDVGLIVFIAAIGLAAGPHAVQAIHEGGIALFAKLLGAGVVVTLAGPIAGLLLGHYVLKLPPIALLPGIAGAQTTVATLNALKERGGSDAYAIGFTVPFAVSNVLITLWGPVIVACAVALSR</sequence>
<keyword evidence="3" id="KW-0813">Transport</keyword>
<dbReference type="SUPFAM" id="SSF116726">
    <property type="entry name" value="TrkA C-terminal domain-like"/>
    <property type="match status" value="2"/>
</dbReference>
<dbReference type="EMBL" id="HE965806">
    <property type="protein sequence ID" value="CCJ53835.1"/>
    <property type="molecule type" value="Genomic_DNA"/>
</dbReference>
<evidence type="ECO:0000313" key="11">
    <source>
        <dbReference type="Proteomes" id="UP000007564"/>
    </source>
</evidence>
<keyword evidence="6 8" id="KW-1133">Transmembrane helix</keyword>
<dbReference type="PROSITE" id="PS51202">
    <property type="entry name" value="RCK_C"/>
    <property type="match status" value="1"/>
</dbReference>
<proteinExistence type="inferred from homology"/>
<feature type="transmembrane region" description="Helical" evidence="8">
    <location>
        <begin position="388"/>
        <end position="407"/>
    </location>
</feature>
<keyword evidence="7 8" id="KW-0472">Membrane</keyword>
<evidence type="ECO:0000256" key="8">
    <source>
        <dbReference type="SAM" id="Phobius"/>
    </source>
</evidence>
<accession>A0A0C6P5G4</accession>
<dbReference type="GO" id="GO:0008324">
    <property type="term" value="F:monoatomic cation transmembrane transporter activity"/>
    <property type="evidence" value="ECO:0007669"/>
    <property type="project" value="InterPro"/>
</dbReference>
<feature type="transmembrane region" description="Helical" evidence="8">
    <location>
        <begin position="413"/>
        <end position="433"/>
    </location>
</feature>
<feature type="transmembrane region" description="Helical" evidence="8">
    <location>
        <begin position="67"/>
        <end position="85"/>
    </location>
</feature>
<feature type="transmembrane region" description="Helical" evidence="8">
    <location>
        <begin position="97"/>
        <end position="118"/>
    </location>
</feature>
<organism evidence="10 11">
    <name type="scientific">Bordetella bronchiseptica 253</name>
    <dbReference type="NCBI Taxonomy" id="568707"/>
    <lineage>
        <taxon>Bacteria</taxon>
        <taxon>Pseudomonadati</taxon>
        <taxon>Pseudomonadota</taxon>
        <taxon>Betaproteobacteria</taxon>
        <taxon>Burkholderiales</taxon>
        <taxon>Alcaligenaceae</taxon>
        <taxon>Bordetella</taxon>
    </lineage>
</organism>
<evidence type="ECO:0000256" key="6">
    <source>
        <dbReference type="ARBA" id="ARBA00022989"/>
    </source>
</evidence>
<feature type="transmembrane region" description="Helical" evidence="8">
    <location>
        <begin position="509"/>
        <end position="528"/>
    </location>
</feature>
<dbReference type="AlphaFoldDB" id="A0A0C6P5G4"/>